<gene>
    <name evidence="1" type="ORF">LCGC14_0477150</name>
</gene>
<name>A0A0F9VJ97_9ZZZZ</name>
<proteinExistence type="predicted"/>
<accession>A0A0F9VJ97</accession>
<sequence length="1878" mass="209917">MPLPRIPTFDELLKRVKEPKVPEVEELKVEVAPEFRNLPPGWSVRQTPFGDSLVSPRGLTFSDIKLEGGKITDFQVFRGDRPVRLPQPIAPVEPPPEPPVEPEFKGIAPLPSLRPFAPRVEPSLKQREPELNESEAIRAKIADPNFTGDRIELGLRLIDLETKRAGQTEISPIQKQLRSEEGISSQEFESLAGMTLQEYSVALLEGRVERISQPGERLEGFETPEGERRVRIEDAGKGLSLFEKIFRFQTGDLPVEALPEPVRTLGKVGKGAIAAAGAPLFTVAGVPVSAGDIVALALLGYGVYAGVRSLIPLFNKVKDKALQTALNTGLDRWIARMSRGIPPQHFKDAQNSLYNVIARDRIWLQQKATENMLRNMGRGINQPQAANQAVQDTIRDFETRFGGLIPRATQTGALAQGGLAAGEGPTIQSVVAKIAANQPLTAAERQFYASESQAVEQALQAQVPTEVTPEPTAVPPAVPPTVPPTAVTPEVPVVSEVGATRSLKTINADIEKIQDTIKFFQKGRPSESDRRQIVELRKELEALFTKAKAITTPPTPTVTKAPLTGALVAEGESLIAQAEALAPTNASVIKFRELVNQAKEATTPEAQRQALIQMEALEDEIKALVPKVPAVPEAKVGFQVDVTDVAKGYEPSLVKVGDSVRLVGEKVDVGFPHKVLDTRIVPDITEPQLLLTTKSGNRWVTGPFAELSKAVTKPPTVTKPPVEVAPEAPQAITKPVTEEVVPAEPTRAEIAKLAEQVKAKLPAEPPKPKSPVERRTEIQSLLKEPAKNLPKGTTKIELRKELAQINKALIPQEKKLRSQIMATVKGKSLGTTQSRNIFREVGGSRYLTNLEFTQLEKVLKAVQRARPIRIKGKLVITPKNEALIQSAKKDLIDQGILTEATYKDILESLKLSTDKYVDSQNFITNSQGGDIIRNMRNIAILNPLGELKFGKPTAVKFLTSQVYYAQVLGLKPLTNPLELAKVDFDLAYRAMSNAVDAKLREVNKAWGVSSKEIIESKAKNIPTKGSSALRDLLDKTEEPPAGLTPKQEELFTWFRNLNRSIINGENEVRRAMGVEEISYRQAYVRHVPDEMARNIIEGTHPIPPSLQYWAKKLVSKKVFNPMELHRQLSDDLAKLYSKDLAFATKNMVYTGLKEIHLAQPLRAFTERMGALTDIMPASTRKWVTDYINQVIKGQQTEWDESINAIVTESGIGGVIDTFLKPFNRTLGQRPVTRLAQTIGNMTIYSVLGLPRPRLIRLMIRNVFQRTQELALHGVVPTLKSFLPDPKALKELKSKSRYLKSYTGIEEWPTDLLGKLGKIPLAPYQFTATLNADRGMSTAYHDYGKFITDKKYKDMVGRTGKRWASEKRTYTEEKGFLYPEEQKILLEEMELATRATQYQYIGMGMPEIFRHKTLIPFTRLQSWWMNHFTMFHREAFHRFAYGETMSGYPLPWSSRVNWLKYLLLGGAILTSMGYTASYLIKVLPHNESPFAQFAIGLFKYVSATSDWTRAQAKWDMQSSWKAMVPGAMAADEIQKLWTGEMPIWQALFYGREEEGPPLHIPDYGFPIEESGLKKAETAITESISKLGQQDDVSREEAIAIATEAGASKAKLKEINAKDWTYDITSLRRDIGDATRNLDEDDIAELEPIAGNYVEFKAQDKAYELLGDKEQEQYIEDNPEYMTNRLFWGELTTISDLKTAEALVVQAQKYNIPLNMIPAFQLTDKGNERIPSNRNLWRTYFDYYDLPGTSYLNMTQAQVDAGQLPEKYRSEWEAYQKLKTDTAKGFYRKAHREAAYSKWRVDFRRANAEFDQWLVDQEYNKPLPKKAISRTARGRITLPGVFSSAGGRARPRRTRVSFPKFKRPRISRGISIRAPSAPGV</sequence>
<reference evidence="1" key="1">
    <citation type="journal article" date="2015" name="Nature">
        <title>Complex archaea that bridge the gap between prokaryotes and eukaryotes.</title>
        <authorList>
            <person name="Spang A."/>
            <person name="Saw J.H."/>
            <person name="Jorgensen S.L."/>
            <person name="Zaremba-Niedzwiedzka K."/>
            <person name="Martijn J."/>
            <person name="Lind A.E."/>
            <person name="van Eijk R."/>
            <person name="Schleper C."/>
            <person name="Guy L."/>
            <person name="Ettema T.J."/>
        </authorList>
    </citation>
    <scope>NUCLEOTIDE SEQUENCE</scope>
</reference>
<comment type="caution">
    <text evidence="1">The sequence shown here is derived from an EMBL/GenBank/DDBJ whole genome shotgun (WGS) entry which is preliminary data.</text>
</comment>
<dbReference type="EMBL" id="LAZR01000514">
    <property type="protein sequence ID" value="KKN65898.1"/>
    <property type="molecule type" value="Genomic_DNA"/>
</dbReference>
<organism evidence="1">
    <name type="scientific">marine sediment metagenome</name>
    <dbReference type="NCBI Taxonomy" id="412755"/>
    <lineage>
        <taxon>unclassified sequences</taxon>
        <taxon>metagenomes</taxon>
        <taxon>ecological metagenomes</taxon>
    </lineage>
</organism>
<evidence type="ECO:0000313" key="1">
    <source>
        <dbReference type="EMBL" id="KKN65898.1"/>
    </source>
</evidence>
<protein>
    <submittedName>
        <fullName evidence="1">Uncharacterized protein</fullName>
    </submittedName>
</protein>